<gene>
    <name evidence="1" type="ORF">X805_15350</name>
</gene>
<comment type="caution">
    <text evidence="1">The sequence shown here is derived from an EMBL/GenBank/DDBJ whole genome shotgun (WGS) entry which is preliminary data.</text>
</comment>
<dbReference type="STRING" id="34103.SAMN05421778_11384"/>
<dbReference type="Pfam" id="PF11142">
    <property type="entry name" value="DUF2917"/>
    <property type="match status" value="1"/>
</dbReference>
<dbReference type="EMBL" id="AZRA01000039">
    <property type="protein sequence ID" value="KDB52801.1"/>
    <property type="molecule type" value="Genomic_DNA"/>
</dbReference>
<accession>A0A059KMW0</accession>
<sequence length="131" mass="14570">MQGPATWESEMEIEHVTTACRARVSRDGWLAAADAPVWITRDGDLHDHVLMPGELLPLHEGDRLVVEPWQAGQAARLTFVASRAQSPLDALQALALLAETFALLLEQAARTARKMADRVRPYPVMRHERAP</sequence>
<name>A0A059KMW0_9BURK</name>
<protein>
    <recommendedName>
        <fullName evidence="3">DUF2917 domain-containing protein</fullName>
    </recommendedName>
</protein>
<proteinExistence type="predicted"/>
<keyword evidence="2" id="KW-1185">Reference proteome</keyword>
<organism evidence="1 2">
    <name type="scientific">Sphaerotilus natans subsp. natans DSM 6575</name>
    <dbReference type="NCBI Taxonomy" id="1286631"/>
    <lineage>
        <taxon>Bacteria</taxon>
        <taxon>Pseudomonadati</taxon>
        <taxon>Pseudomonadota</taxon>
        <taxon>Betaproteobacteria</taxon>
        <taxon>Burkholderiales</taxon>
        <taxon>Sphaerotilaceae</taxon>
        <taxon>Sphaerotilus</taxon>
    </lineage>
</organism>
<dbReference type="AlphaFoldDB" id="A0A059KMW0"/>
<dbReference type="Proteomes" id="UP000026714">
    <property type="component" value="Unassembled WGS sequence"/>
</dbReference>
<evidence type="ECO:0000313" key="1">
    <source>
        <dbReference type="EMBL" id="KDB52801.1"/>
    </source>
</evidence>
<evidence type="ECO:0008006" key="3">
    <source>
        <dbReference type="Google" id="ProtNLM"/>
    </source>
</evidence>
<reference evidence="1 2" key="1">
    <citation type="journal article" date="2014" name="FEMS Microbiol. Ecol.">
        <title>Sphaerotilus natans encrusted with nanoball-shaped Fe(III) oxide minerals formed by nitrate-reducing mixotrophic Fe(II) oxidation.</title>
        <authorList>
            <person name="Park S."/>
            <person name="Kim D.H."/>
            <person name="Lee J.H."/>
            <person name="Hur H.G."/>
        </authorList>
    </citation>
    <scope>NUCLEOTIDE SEQUENCE [LARGE SCALE GENOMIC DNA]</scope>
    <source>
        <strain evidence="1 2">DSM 6575</strain>
    </source>
</reference>
<evidence type="ECO:0000313" key="2">
    <source>
        <dbReference type="Proteomes" id="UP000026714"/>
    </source>
</evidence>
<dbReference type="InterPro" id="IPR021317">
    <property type="entry name" value="DUF2917"/>
</dbReference>